<name>A0A0N4Z1N8_PARTI</name>
<dbReference type="PANTHER" id="PTHR12277:SF81">
    <property type="entry name" value="PROTEIN ABHD13"/>
    <property type="match status" value="1"/>
</dbReference>
<accession>A0A0N4Z1N8</accession>
<keyword evidence="1" id="KW-1185">Reference proteome</keyword>
<dbReference type="InterPro" id="IPR029058">
    <property type="entry name" value="AB_hydrolase_fold"/>
</dbReference>
<evidence type="ECO:0000313" key="1">
    <source>
        <dbReference type="Proteomes" id="UP000038045"/>
    </source>
</evidence>
<dbReference type="PANTHER" id="PTHR12277">
    <property type="entry name" value="ALPHA/BETA HYDROLASE DOMAIN-CONTAINING PROTEIN"/>
    <property type="match status" value="1"/>
</dbReference>
<dbReference type="Gene3D" id="3.40.50.1820">
    <property type="entry name" value="alpha/beta hydrolase"/>
    <property type="match status" value="1"/>
</dbReference>
<evidence type="ECO:0000313" key="2">
    <source>
        <dbReference type="WBParaSite" id="PTRK_0000078400.1"/>
    </source>
</evidence>
<protein>
    <submittedName>
        <fullName evidence="2">Peptidase_S9 domain-containing protein</fullName>
    </submittedName>
</protein>
<dbReference type="STRING" id="131310.A0A0N4Z1N8"/>
<dbReference type="AlphaFoldDB" id="A0A0N4Z1N8"/>
<proteinExistence type="predicted"/>
<sequence>MDRKNCRHKHVFITRNKVSGDQIRILKLASLHTELVKQSRNVTERKDLLLKNQSINVVKDECDKTQLSVTIYENNNLEPVLLIPVTCMEILKNEDGVHEEDLNPHIRAITKFGLKTKNTIDKQKVAMKVKKVTEPRIYKVKGLGKVEDNKANKMRDAIDKRISIKKTRKSKLYENRHYNSLVPLTTEQCVFLETLDLLRNQAYIVNCQCAPEELPSTCVSLKENFLKSFYIFKTFVNILLCPPLCKSISRKGAFWNPKPQYWFFYESNNSKSETKVIRKGSKKYIKNIKYQFMFEHPCIDFRKKCEYFFIECKETKHVIACAFVKSLSSNYTIIYSHQNACDLGDNIVGYPNICDISLFLNCDVLCYDYSGYGISGGKPSEKALKDNILSLIDHVHYSMNVPLNKIILLGFSLGGAVSTIGATARNVGGLITLAAPASISQVIKSLLHCGVGGRELEEYESEYSSSASFNTSQNIKNVTCPYLGIHAHADRLVPISHAKAIFNNCRTTKYNLYVNDSNHNYLDTASEVWIRINEFLYNDLIYPSKSP</sequence>
<dbReference type="SUPFAM" id="SSF53474">
    <property type="entry name" value="alpha/beta-Hydrolases"/>
    <property type="match status" value="1"/>
</dbReference>
<dbReference type="Proteomes" id="UP000038045">
    <property type="component" value="Unplaced"/>
</dbReference>
<reference evidence="2" key="1">
    <citation type="submission" date="2017-02" db="UniProtKB">
        <authorList>
            <consortium name="WormBaseParasite"/>
        </authorList>
    </citation>
    <scope>IDENTIFICATION</scope>
</reference>
<dbReference type="WBParaSite" id="PTRK_0000078400.1">
    <property type="protein sequence ID" value="PTRK_0000078400.1"/>
    <property type="gene ID" value="PTRK_0000078400"/>
</dbReference>
<organism evidence="1 2">
    <name type="scientific">Parastrongyloides trichosuri</name>
    <name type="common">Possum-specific nematode worm</name>
    <dbReference type="NCBI Taxonomy" id="131310"/>
    <lineage>
        <taxon>Eukaryota</taxon>
        <taxon>Metazoa</taxon>
        <taxon>Ecdysozoa</taxon>
        <taxon>Nematoda</taxon>
        <taxon>Chromadorea</taxon>
        <taxon>Rhabditida</taxon>
        <taxon>Tylenchina</taxon>
        <taxon>Panagrolaimomorpha</taxon>
        <taxon>Strongyloidoidea</taxon>
        <taxon>Strongyloididae</taxon>
        <taxon>Parastrongyloides</taxon>
    </lineage>
</organism>